<evidence type="ECO:0000313" key="4">
    <source>
        <dbReference type="Proteomes" id="UP000095767"/>
    </source>
</evidence>
<dbReference type="Proteomes" id="UP000095767">
    <property type="component" value="Unassembled WGS sequence"/>
</dbReference>
<protein>
    <recommendedName>
        <fullName evidence="5">Bifunctional inhibitor/plant lipid transfer protein/seed storage helical domain-containing protein</fullName>
    </recommendedName>
</protein>
<feature type="compositionally biased region" description="Pro residues" evidence="1">
    <location>
        <begin position="86"/>
        <end position="109"/>
    </location>
</feature>
<accession>A0A1E5V7Y9</accession>
<evidence type="ECO:0000256" key="2">
    <source>
        <dbReference type="SAM" id="SignalP"/>
    </source>
</evidence>
<keyword evidence="2" id="KW-0732">Signal</keyword>
<name>A0A1E5V7Y9_9POAL</name>
<dbReference type="AlphaFoldDB" id="A0A1E5V7Y9"/>
<dbReference type="EMBL" id="LWDX02048337">
    <property type="protein sequence ID" value="OEL21269.1"/>
    <property type="molecule type" value="Genomic_DNA"/>
</dbReference>
<evidence type="ECO:0008006" key="5">
    <source>
        <dbReference type="Google" id="ProtNLM"/>
    </source>
</evidence>
<keyword evidence="4" id="KW-1185">Reference proteome</keyword>
<feature type="region of interest" description="Disordered" evidence="1">
    <location>
        <begin position="85"/>
        <end position="109"/>
    </location>
</feature>
<evidence type="ECO:0000256" key="1">
    <source>
        <dbReference type="SAM" id="MobiDB-lite"/>
    </source>
</evidence>
<feature type="chain" id="PRO_5009187884" description="Bifunctional inhibitor/plant lipid transfer protein/seed storage helical domain-containing protein" evidence="2">
    <location>
        <begin position="22"/>
        <end position="109"/>
    </location>
</feature>
<feature type="signal peptide" evidence="2">
    <location>
        <begin position="1"/>
        <end position="21"/>
    </location>
</feature>
<dbReference type="OrthoDB" id="686460at2759"/>
<evidence type="ECO:0000313" key="3">
    <source>
        <dbReference type="EMBL" id="OEL21269.1"/>
    </source>
</evidence>
<reference evidence="3 4" key="1">
    <citation type="submission" date="2016-09" db="EMBL/GenBank/DDBJ databases">
        <title>The draft genome of Dichanthelium oligosanthes: A C3 panicoid grass species.</title>
        <authorList>
            <person name="Studer A.J."/>
            <person name="Schnable J.C."/>
            <person name="Brutnell T.P."/>
        </authorList>
    </citation>
    <scope>NUCLEOTIDE SEQUENCE [LARGE SCALE GENOMIC DNA]</scope>
    <source>
        <strain evidence="4">cv. Kellogg 1175</strain>
        <tissue evidence="3">Leaf</tissue>
    </source>
</reference>
<comment type="caution">
    <text evidence="3">The sequence shown here is derived from an EMBL/GenBank/DDBJ whole genome shotgun (WGS) entry which is preliminary data.</text>
</comment>
<organism evidence="3 4">
    <name type="scientific">Dichanthelium oligosanthes</name>
    <dbReference type="NCBI Taxonomy" id="888268"/>
    <lineage>
        <taxon>Eukaryota</taxon>
        <taxon>Viridiplantae</taxon>
        <taxon>Streptophyta</taxon>
        <taxon>Embryophyta</taxon>
        <taxon>Tracheophyta</taxon>
        <taxon>Spermatophyta</taxon>
        <taxon>Magnoliopsida</taxon>
        <taxon>Liliopsida</taxon>
        <taxon>Poales</taxon>
        <taxon>Poaceae</taxon>
        <taxon>PACMAD clade</taxon>
        <taxon>Panicoideae</taxon>
        <taxon>Panicodae</taxon>
        <taxon>Paniceae</taxon>
        <taxon>Dichantheliinae</taxon>
        <taxon>Dichanthelium</taxon>
    </lineage>
</organism>
<proteinExistence type="predicted"/>
<sequence>MAAVAACIALVLLSMGPPAMADIQDKCRVFCQPKCDGFTTEVCRSLLDIVPIVNLDFFFRTCKVRVSSPCSFLCINVCSLDTFTPTPTPPPPPPPSTPASPPPPPCKPY</sequence>
<gene>
    <name evidence="3" type="ORF">BAE44_0017713</name>
</gene>